<feature type="region of interest" description="Disordered" evidence="11">
    <location>
        <begin position="744"/>
        <end position="767"/>
    </location>
</feature>
<keyword evidence="6" id="KW-0812">Transmembrane</keyword>
<evidence type="ECO:0000256" key="1">
    <source>
        <dbReference type="ARBA" id="ARBA00004241"/>
    </source>
</evidence>
<dbReference type="AlphaFoldDB" id="A0A5E4RLJ9"/>
<evidence type="ECO:0000256" key="7">
    <source>
        <dbReference type="ARBA" id="ARBA00022729"/>
    </source>
</evidence>
<dbReference type="Pfam" id="PF03895">
    <property type="entry name" value="YadA_anchor"/>
    <property type="match status" value="1"/>
</dbReference>
<keyword evidence="4" id="KW-0813">Transport</keyword>
<evidence type="ECO:0000259" key="14">
    <source>
        <dbReference type="Pfam" id="PF05662"/>
    </source>
</evidence>
<keyword evidence="7" id="KW-0732">Signal</keyword>
<feature type="domain" description="Trimeric autotransporter adhesin YadA-like stalk" evidence="14">
    <location>
        <begin position="330"/>
        <end position="373"/>
    </location>
</feature>
<feature type="domain" description="Trimeric autotransporter adhesin YadA-like head" evidence="13">
    <location>
        <begin position="183"/>
        <end position="198"/>
    </location>
</feature>
<gene>
    <name evidence="15" type="primary">upaG</name>
    <name evidence="15" type="ORF">PMO31116_00219</name>
</gene>
<dbReference type="CDD" id="cd12820">
    <property type="entry name" value="LbR_YadA-like"/>
    <property type="match status" value="2"/>
</dbReference>
<feature type="domain" description="Trimeric autotransporter adhesin YadA-like head" evidence="13">
    <location>
        <begin position="612"/>
        <end position="638"/>
    </location>
</feature>
<feature type="domain" description="Trimeric autotransporter adhesin YadA-like stalk" evidence="14">
    <location>
        <begin position="534"/>
        <end position="566"/>
    </location>
</feature>
<evidence type="ECO:0000256" key="8">
    <source>
        <dbReference type="ARBA" id="ARBA00022927"/>
    </source>
</evidence>
<feature type="region of interest" description="Disordered" evidence="11">
    <location>
        <begin position="1"/>
        <end position="20"/>
    </location>
</feature>
<evidence type="ECO:0000256" key="9">
    <source>
        <dbReference type="ARBA" id="ARBA00023136"/>
    </source>
</evidence>
<feature type="domain" description="Trimeric autotransporter adhesin YadA-like head" evidence="13">
    <location>
        <begin position="394"/>
        <end position="420"/>
    </location>
</feature>
<sequence length="953" mass="93662">MGKPFRIVGSERSGAHGTPAKRVTYREVPARSTRHRLLRTVLGAATLGCLAASPGVHATTYPYTSYSVDCPAPTVQQGPDGVVRKDSKKPVDGTGFWSNVIGCSASGGDKLGVQVIGPYSTATGSGAVAIGFSTTAAQRATAVGIAASATAMGSTALGQWASATGTGSIAIGGSDASNTAAAGAQAPGTNAIAIGGESRATGASAIALGRNAIASNAGDVALGAGARTAVAVGTSGTTLGGKAYTFAGATPSGTVSVGDTGKERTITNVAAGRVDGTSTDAINGSQLFATYQALLSASPAAGAVEYDKTPEGTINFSRVTMNPAGSPTTVTNVAPGKLSPSSTDAVNGAQLYETNQNLRNIAGDAGQAGTDANGVGIRYVRTNDTGLDRRDASARGQGSTAVGYNALAGAASALAVGREAQATGAQAISLGNSSVVSGAQAVSLGGSNIVSGDGAIAIGSRNVLVPANALALGNGIAVRDATLAGAVVLGNGSTATAAVPIQGLVVDGMVHSFAGGHPAPGDVLSIGSVTAPRQIQNVAAGRLTQDSIDAVNGSQLYVTNQLVRALDEAVKNIGEGGNRAKYFNADGGVAPPLPDSLAAGPGSVAAGPMALAKGVDSTAVGNGAIAGEDGDVALGAGALAAQGRQRYVGDYSGAMNDTVGSVAVGAAGAERTISHTADGRFDTDAVNKRQLDGAVSRAVALAIGLTNQTLVKSSNSPVGPATPLTRRDGSLNEIRHDIAHRMDGNGEMFKINPGKTIQPPTRASGENSMAVGAGAEASGENSVAVGNGAKASGNHSTALGNGSRASATQSVALGAGSVATRDNTVSIGIAGGERQIANVRPGTAGTDAVNVNQLRAIHRDFSQQLAGVRGDMQHLEGELSAGIAAAMAMAGLPQATEPGKHMFSFSGATWRGEGGLAMALSSVSADGRWVLKGVANTSSRGDVGASVGVGFLW</sequence>
<dbReference type="Pfam" id="PF05658">
    <property type="entry name" value="YadA_head"/>
    <property type="match status" value="9"/>
</dbReference>
<evidence type="ECO:0000256" key="2">
    <source>
        <dbReference type="ARBA" id="ARBA00004442"/>
    </source>
</evidence>
<dbReference type="SUPFAM" id="SSF101967">
    <property type="entry name" value="Adhesin YadA, collagen-binding domain"/>
    <property type="match status" value="5"/>
</dbReference>
<feature type="domain" description="Trimeric autotransporter adhesin YadA-like stalk" evidence="14">
    <location>
        <begin position="673"/>
        <end position="707"/>
    </location>
</feature>
<reference evidence="15 16" key="1">
    <citation type="submission" date="2019-08" db="EMBL/GenBank/DDBJ databases">
        <authorList>
            <person name="Peeters C."/>
        </authorList>
    </citation>
    <scope>NUCLEOTIDE SEQUENCE [LARGE SCALE GENOMIC DNA]</scope>
    <source>
        <strain evidence="15 16">LMG 31116</strain>
    </source>
</reference>
<feature type="domain" description="Trimeric autotransporter adhesin YadA-like head" evidence="13">
    <location>
        <begin position="437"/>
        <end position="461"/>
    </location>
</feature>
<dbReference type="Gene3D" id="2.150.10.10">
    <property type="entry name" value="Serralysin-like metalloprotease, C-terminal"/>
    <property type="match status" value="4"/>
</dbReference>
<dbReference type="GO" id="GO:0009279">
    <property type="term" value="C:cell outer membrane"/>
    <property type="evidence" value="ECO:0007669"/>
    <property type="project" value="UniProtKB-SubCell"/>
</dbReference>
<dbReference type="Gene3D" id="3.30.1300.30">
    <property type="entry name" value="GSPII I/J protein-like"/>
    <property type="match status" value="1"/>
</dbReference>
<feature type="domain" description="Trimeric autotransporter adhesin YadA-like stalk" evidence="14">
    <location>
        <begin position="266"/>
        <end position="296"/>
    </location>
</feature>
<feature type="compositionally biased region" description="Polar residues" evidence="11">
    <location>
        <begin position="758"/>
        <end position="767"/>
    </location>
</feature>
<evidence type="ECO:0000259" key="12">
    <source>
        <dbReference type="Pfam" id="PF03895"/>
    </source>
</evidence>
<proteinExistence type="inferred from homology"/>
<evidence type="ECO:0000259" key="13">
    <source>
        <dbReference type="Pfam" id="PF05658"/>
    </source>
</evidence>
<feature type="domain" description="Trimeric autotransporter adhesin YadA-like head" evidence="13">
    <location>
        <begin position="149"/>
        <end position="173"/>
    </location>
</feature>
<dbReference type="InterPro" id="IPR045584">
    <property type="entry name" value="Pilin-like"/>
</dbReference>
<evidence type="ECO:0000256" key="11">
    <source>
        <dbReference type="SAM" id="MobiDB-lite"/>
    </source>
</evidence>
<dbReference type="InterPro" id="IPR011049">
    <property type="entry name" value="Serralysin-like_metalloprot_C"/>
</dbReference>
<evidence type="ECO:0000313" key="15">
    <source>
        <dbReference type="EMBL" id="VVD63394.1"/>
    </source>
</evidence>
<protein>
    <submittedName>
        <fullName evidence="15">Autotransporter adhesin UpaG</fullName>
    </submittedName>
</protein>
<keyword evidence="8" id="KW-0653">Protein transport</keyword>
<dbReference type="GO" id="GO:0009986">
    <property type="term" value="C:cell surface"/>
    <property type="evidence" value="ECO:0007669"/>
    <property type="project" value="UniProtKB-SubCell"/>
</dbReference>
<evidence type="ECO:0000256" key="5">
    <source>
        <dbReference type="ARBA" id="ARBA00022452"/>
    </source>
</evidence>
<comment type="similarity">
    <text evidence="3">Belongs to the autotransporter-2 (AT-2) (TC 1.B.40) family.</text>
</comment>
<dbReference type="Pfam" id="PF05662">
    <property type="entry name" value="YadA_stalk"/>
    <property type="match status" value="5"/>
</dbReference>
<accession>A0A5E4RLJ9</accession>
<feature type="domain" description="Trimeric autotransporter adhesin YadA-like C-terminal membrane anchor" evidence="12">
    <location>
        <begin position="893"/>
        <end position="953"/>
    </location>
</feature>
<keyword evidence="5" id="KW-1134">Transmembrane beta strand</keyword>
<dbReference type="InterPro" id="IPR008635">
    <property type="entry name" value="Coiled_stalk_dom"/>
</dbReference>
<evidence type="ECO:0000256" key="10">
    <source>
        <dbReference type="ARBA" id="ARBA00023237"/>
    </source>
</evidence>
<dbReference type="InterPro" id="IPR005594">
    <property type="entry name" value="YadA_C"/>
</dbReference>
<feature type="domain" description="Trimeric autotransporter adhesin YadA-like head" evidence="13">
    <location>
        <begin position="200"/>
        <end position="226"/>
    </location>
</feature>
<dbReference type="Gene3D" id="1.20.5.170">
    <property type="match status" value="2"/>
</dbReference>
<dbReference type="Gene3D" id="6.10.250.2040">
    <property type="match status" value="1"/>
</dbReference>
<feature type="domain" description="Trimeric autotransporter adhesin YadA-like head" evidence="13">
    <location>
        <begin position="116"/>
        <end position="132"/>
    </location>
</feature>
<feature type="domain" description="Trimeric autotransporter adhesin YadA-like head" evidence="13">
    <location>
        <begin position="763"/>
        <end position="789"/>
    </location>
</feature>
<keyword evidence="9" id="KW-0472">Membrane</keyword>
<dbReference type="SUPFAM" id="SSF54523">
    <property type="entry name" value="Pili subunits"/>
    <property type="match status" value="1"/>
</dbReference>
<comment type="subcellular location">
    <subcellularLocation>
        <location evidence="2">Cell outer membrane</location>
    </subcellularLocation>
    <subcellularLocation>
        <location evidence="1">Cell surface</location>
    </subcellularLocation>
</comment>
<keyword evidence="10" id="KW-0998">Cell outer membrane</keyword>
<evidence type="ECO:0000313" key="16">
    <source>
        <dbReference type="Proteomes" id="UP000368474"/>
    </source>
</evidence>
<evidence type="ECO:0000256" key="6">
    <source>
        <dbReference type="ARBA" id="ARBA00022692"/>
    </source>
</evidence>
<organism evidence="15 16">
    <name type="scientific">Pandoraea morbifera</name>
    <dbReference type="NCBI Taxonomy" id="2508300"/>
    <lineage>
        <taxon>Bacteria</taxon>
        <taxon>Pseudomonadati</taxon>
        <taxon>Pseudomonadota</taxon>
        <taxon>Betaproteobacteria</taxon>
        <taxon>Burkholderiales</taxon>
        <taxon>Burkholderiaceae</taxon>
        <taxon>Pandoraea</taxon>
    </lineage>
</organism>
<evidence type="ECO:0000256" key="3">
    <source>
        <dbReference type="ARBA" id="ARBA00005848"/>
    </source>
</evidence>
<feature type="domain" description="Trimeric autotransporter adhesin YadA-like head" evidence="13">
    <location>
        <begin position="791"/>
        <end position="817"/>
    </location>
</feature>
<dbReference type="GO" id="GO:0015031">
    <property type="term" value="P:protein transport"/>
    <property type="evidence" value="ECO:0007669"/>
    <property type="project" value="UniProtKB-KW"/>
</dbReference>
<dbReference type="Proteomes" id="UP000368474">
    <property type="component" value="Unassembled WGS sequence"/>
</dbReference>
<dbReference type="InterPro" id="IPR008640">
    <property type="entry name" value="Adhesin_Head_dom"/>
</dbReference>
<keyword evidence="16" id="KW-1185">Reference proteome</keyword>
<feature type="domain" description="Trimeric autotransporter adhesin YadA-like stalk" evidence="14">
    <location>
        <begin position="835"/>
        <end position="860"/>
    </location>
</feature>
<dbReference type="EMBL" id="CABPSD010000001">
    <property type="protein sequence ID" value="VVD63394.1"/>
    <property type="molecule type" value="Genomic_DNA"/>
</dbReference>
<evidence type="ECO:0000256" key="4">
    <source>
        <dbReference type="ARBA" id="ARBA00022448"/>
    </source>
</evidence>
<name>A0A5E4RLJ9_9BURK</name>